<organism evidence="1 2">
    <name type="scientific">Echria macrotheca</name>
    <dbReference type="NCBI Taxonomy" id="438768"/>
    <lineage>
        <taxon>Eukaryota</taxon>
        <taxon>Fungi</taxon>
        <taxon>Dikarya</taxon>
        <taxon>Ascomycota</taxon>
        <taxon>Pezizomycotina</taxon>
        <taxon>Sordariomycetes</taxon>
        <taxon>Sordariomycetidae</taxon>
        <taxon>Sordariales</taxon>
        <taxon>Schizotheciaceae</taxon>
        <taxon>Echria</taxon>
    </lineage>
</organism>
<proteinExistence type="predicted"/>
<protein>
    <submittedName>
        <fullName evidence="1">Uncharacterized protein</fullName>
    </submittedName>
</protein>
<accession>A0AAJ0B1Z6</accession>
<keyword evidence="2" id="KW-1185">Reference proteome</keyword>
<reference evidence="1" key="1">
    <citation type="submission" date="2023-06" db="EMBL/GenBank/DDBJ databases">
        <title>Genome-scale phylogeny and comparative genomics of the fungal order Sordariales.</title>
        <authorList>
            <consortium name="Lawrence Berkeley National Laboratory"/>
            <person name="Hensen N."/>
            <person name="Bonometti L."/>
            <person name="Westerberg I."/>
            <person name="Brannstrom I.O."/>
            <person name="Guillou S."/>
            <person name="Cros-Aarteil S."/>
            <person name="Calhoun S."/>
            <person name="Haridas S."/>
            <person name="Kuo A."/>
            <person name="Mondo S."/>
            <person name="Pangilinan J."/>
            <person name="Riley R."/>
            <person name="Labutti K."/>
            <person name="Andreopoulos B."/>
            <person name="Lipzen A."/>
            <person name="Chen C."/>
            <person name="Yanf M."/>
            <person name="Daum C."/>
            <person name="Ng V."/>
            <person name="Clum A."/>
            <person name="Steindorff A."/>
            <person name="Ohm R."/>
            <person name="Martin F."/>
            <person name="Silar P."/>
            <person name="Natvig D."/>
            <person name="Lalanne C."/>
            <person name="Gautier V."/>
            <person name="Ament-Velasquez S.L."/>
            <person name="Kruys A."/>
            <person name="Hutchinson M.I."/>
            <person name="Powell A.J."/>
            <person name="Barry K."/>
            <person name="Miller A.N."/>
            <person name="Grigoriev I.V."/>
            <person name="Debuchy R."/>
            <person name="Gladieux P."/>
            <person name="Thoren M.H."/>
            <person name="Johannesson H."/>
        </authorList>
    </citation>
    <scope>NUCLEOTIDE SEQUENCE</scope>
    <source>
        <strain evidence="1">PSN4</strain>
    </source>
</reference>
<comment type="caution">
    <text evidence="1">The sequence shown here is derived from an EMBL/GenBank/DDBJ whole genome shotgun (WGS) entry which is preliminary data.</text>
</comment>
<dbReference type="EMBL" id="MU839853">
    <property type="protein sequence ID" value="KAK1749725.1"/>
    <property type="molecule type" value="Genomic_DNA"/>
</dbReference>
<sequence length="457" mass="50712">MSDNHAKLRISHPKDIGSFGQTFSNFLELLALLAPSREVLATISHVTHTTEITNGRLIAVVTITIPHGAEKDFCEAVMDPGSDPAVNAVSEQGLLGFSAVEGDRLYTPWNMSIFQTCYMFGADRMIKFQLQGLKWFSKRELPMWLQLATFAAGTCIQLSFMSTIASVRGNRDAARLIALRQAQTKGRIEWVGGATETGTRLLQAIAKENEKILSEDDQKRLTANAIGDLSRDTADVCELMQGMTHGRTEASQVDEEWDRELPKIFQGLYKLTIRTYTAFSLTEELLNHYLRISLTQGAAAVSSLVNTAACSLQLYLLLEARRAIPTMATALMPAVQSAAAGAVFGLGATIYHGIQAAKAHKRKERCRQLACLIQQIWEAAAETNMFVRWVKTSGTTVVFVQDSGREWEKFLAALKGPGEVREQWKQPRFVIHWVDQRRTALKKLSTEVAAEWEAVCS</sequence>
<gene>
    <name evidence="1" type="ORF">QBC47DRAFT_440091</name>
</gene>
<name>A0AAJ0B1Z6_9PEZI</name>
<dbReference type="Proteomes" id="UP001239445">
    <property type="component" value="Unassembled WGS sequence"/>
</dbReference>
<evidence type="ECO:0000313" key="2">
    <source>
        <dbReference type="Proteomes" id="UP001239445"/>
    </source>
</evidence>
<evidence type="ECO:0000313" key="1">
    <source>
        <dbReference type="EMBL" id="KAK1749725.1"/>
    </source>
</evidence>
<dbReference type="AlphaFoldDB" id="A0AAJ0B1Z6"/>